<gene>
    <name evidence="2" type="ORF">SCF082_LOCUS29009</name>
</gene>
<comment type="caution">
    <text evidence="2">The sequence shown here is derived from an EMBL/GenBank/DDBJ whole genome shotgun (WGS) entry which is preliminary data.</text>
</comment>
<dbReference type="Proteomes" id="UP001642464">
    <property type="component" value="Unassembled WGS sequence"/>
</dbReference>
<keyword evidence="3" id="KW-1185">Reference proteome</keyword>
<name>A0ABP0MT36_9DINO</name>
<protein>
    <submittedName>
        <fullName evidence="2">Uncharacterized protein</fullName>
    </submittedName>
</protein>
<reference evidence="2 3" key="1">
    <citation type="submission" date="2024-02" db="EMBL/GenBank/DDBJ databases">
        <authorList>
            <person name="Chen Y."/>
            <person name="Shah S."/>
            <person name="Dougan E. K."/>
            <person name="Thang M."/>
            <person name="Chan C."/>
        </authorList>
    </citation>
    <scope>NUCLEOTIDE SEQUENCE [LARGE SCALE GENOMIC DNA]</scope>
</reference>
<feature type="non-terminal residue" evidence="2">
    <location>
        <position position="166"/>
    </location>
</feature>
<proteinExistence type="predicted"/>
<organism evidence="2 3">
    <name type="scientific">Durusdinium trenchii</name>
    <dbReference type="NCBI Taxonomy" id="1381693"/>
    <lineage>
        <taxon>Eukaryota</taxon>
        <taxon>Sar</taxon>
        <taxon>Alveolata</taxon>
        <taxon>Dinophyceae</taxon>
        <taxon>Suessiales</taxon>
        <taxon>Symbiodiniaceae</taxon>
        <taxon>Durusdinium</taxon>
    </lineage>
</organism>
<accession>A0ABP0MT36</accession>
<dbReference type="EMBL" id="CAXAMM010023169">
    <property type="protein sequence ID" value="CAK9053169.1"/>
    <property type="molecule type" value="Genomic_DNA"/>
</dbReference>
<evidence type="ECO:0000256" key="1">
    <source>
        <dbReference type="SAM" id="MobiDB-lite"/>
    </source>
</evidence>
<sequence>MAVADLKKSLDSLERSQKLIAQLALATDKDVCREKIRHELIVHLRGPAVGEVQQLFDDHVKSKESVSNERAKKSRNSAGDDPAACALADAEARNTYAAQTLRVKFWTWFLQCIKLRSTAAEEARAQMAVAAMEKVWHLSLDFTFSGDGVLAMQLLSYDLQPFSYQD</sequence>
<feature type="region of interest" description="Disordered" evidence="1">
    <location>
        <begin position="63"/>
        <end position="82"/>
    </location>
</feature>
<evidence type="ECO:0000313" key="3">
    <source>
        <dbReference type="Proteomes" id="UP001642464"/>
    </source>
</evidence>
<evidence type="ECO:0000313" key="2">
    <source>
        <dbReference type="EMBL" id="CAK9053169.1"/>
    </source>
</evidence>